<protein>
    <submittedName>
        <fullName evidence="1">Uncharacterized protein</fullName>
    </submittedName>
</protein>
<organism evidence="1">
    <name type="scientific">Candidatus Kentrum sp. LPFa</name>
    <dbReference type="NCBI Taxonomy" id="2126335"/>
    <lineage>
        <taxon>Bacteria</taxon>
        <taxon>Pseudomonadati</taxon>
        <taxon>Pseudomonadota</taxon>
        <taxon>Gammaproteobacteria</taxon>
        <taxon>Candidatus Kentrum</taxon>
    </lineage>
</organism>
<reference evidence="1" key="1">
    <citation type="submission" date="2019-02" db="EMBL/GenBank/DDBJ databases">
        <authorList>
            <person name="Gruber-Vodicka R. H."/>
            <person name="Seah K. B. B."/>
        </authorList>
    </citation>
    <scope>NUCLEOTIDE SEQUENCE</scope>
    <source>
        <strain evidence="1">BECK_S312</strain>
    </source>
</reference>
<dbReference type="EMBL" id="CAADFM010000116">
    <property type="protein sequence ID" value="VFK14908.1"/>
    <property type="molecule type" value="Genomic_DNA"/>
</dbReference>
<accession>A0A450WD43</accession>
<proteinExistence type="predicted"/>
<sequence>MVPVRLWLVRYLENFRQNDQEILNKSGWGPAKRAPVIAHYLPGARFAGPQPHTLSATFLVPACLGYYETTASIRGRRVDRYAGTFFIYWGDETLNMNVTCREQISEGIFP</sequence>
<gene>
    <name evidence="1" type="ORF">BECKLPF1236A_GA0070988_101169</name>
</gene>
<name>A0A450WD43_9GAMM</name>
<evidence type="ECO:0000313" key="1">
    <source>
        <dbReference type="EMBL" id="VFK14908.1"/>
    </source>
</evidence>
<dbReference type="AlphaFoldDB" id="A0A450WD43"/>